<dbReference type="RefSeq" id="WP_380869579.1">
    <property type="nucleotide sequence ID" value="NZ_JBHUMA010000006.1"/>
</dbReference>
<organism evidence="2 3">
    <name type="scientific">Sphingobacterium corticis</name>
    <dbReference type="NCBI Taxonomy" id="1812823"/>
    <lineage>
        <taxon>Bacteria</taxon>
        <taxon>Pseudomonadati</taxon>
        <taxon>Bacteroidota</taxon>
        <taxon>Sphingobacteriia</taxon>
        <taxon>Sphingobacteriales</taxon>
        <taxon>Sphingobacteriaceae</taxon>
        <taxon>Sphingobacterium</taxon>
    </lineage>
</organism>
<name>A0ABW5NNA2_9SPHI</name>
<dbReference type="PANTHER" id="PTHR21666:SF268">
    <property type="entry name" value="PEPTIDASE M23 DOMAIN-CONTAINING PROTEIN"/>
    <property type="match status" value="1"/>
</dbReference>
<dbReference type="InterPro" id="IPR050570">
    <property type="entry name" value="Cell_wall_metabolism_enzyme"/>
</dbReference>
<reference evidence="3" key="1">
    <citation type="journal article" date="2019" name="Int. J. Syst. Evol. Microbiol.">
        <title>The Global Catalogue of Microorganisms (GCM) 10K type strain sequencing project: providing services to taxonomists for standard genome sequencing and annotation.</title>
        <authorList>
            <consortium name="The Broad Institute Genomics Platform"/>
            <consortium name="The Broad Institute Genome Sequencing Center for Infectious Disease"/>
            <person name="Wu L."/>
            <person name="Ma J."/>
        </authorList>
    </citation>
    <scope>NUCLEOTIDE SEQUENCE [LARGE SCALE GENOMIC DNA]</scope>
    <source>
        <strain evidence="3">KCTC 42248</strain>
    </source>
</reference>
<dbReference type="Gene3D" id="2.70.70.10">
    <property type="entry name" value="Glucose Permease (Domain IIA)"/>
    <property type="match status" value="1"/>
</dbReference>
<sequence>MMRRLIYLLFLLLMVACNQLRPLLHHSERGKYESSFRGDDSLFSLWKASYDKAMKDPLPIVLPYVATMQISDAASSALVYKAYLRQGQRLIAELTKPSDSTHLFMEFSSMEDTAAHKLIAELNKDSSTLSWVTDRDDSVRISLQPMIADSAVYHLKIYLQPAYHFPVLGKNNSAIQSFWGADRDGGVRRHEGIDIFAASGTPVLAVADGRVGFAGERGKLGGKQVWLREKQLGFNVYYAHLDSIAINSNAMVELGDTLGFVGNTGNAAGGPPHLHFGVYGNQGAVDPLHFVKQLNTPSTKQYQIPVYTKLPKRTRLHDGPSNSSPVRLQLEKGESIKIMARSNNWLHIIAKDTIAGFIAM</sequence>
<dbReference type="InterPro" id="IPR016047">
    <property type="entry name" value="M23ase_b-sheet_dom"/>
</dbReference>
<dbReference type="EMBL" id="JBHUMA010000006">
    <property type="protein sequence ID" value="MFD2599453.1"/>
    <property type="molecule type" value="Genomic_DNA"/>
</dbReference>
<evidence type="ECO:0000259" key="1">
    <source>
        <dbReference type="Pfam" id="PF01551"/>
    </source>
</evidence>
<dbReference type="Pfam" id="PF01551">
    <property type="entry name" value="Peptidase_M23"/>
    <property type="match status" value="1"/>
</dbReference>
<proteinExistence type="predicted"/>
<feature type="domain" description="M23ase beta-sheet core" evidence="1">
    <location>
        <begin position="189"/>
        <end position="287"/>
    </location>
</feature>
<dbReference type="CDD" id="cd12797">
    <property type="entry name" value="M23_peptidase"/>
    <property type="match status" value="1"/>
</dbReference>
<protein>
    <submittedName>
        <fullName evidence="2">Peptidoglycan DD-metalloendopeptidase family protein</fullName>
    </submittedName>
</protein>
<evidence type="ECO:0000313" key="3">
    <source>
        <dbReference type="Proteomes" id="UP001597393"/>
    </source>
</evidence>
<gene>
    <name evidence="2" type="ORF">ACFSQ3_10865</name>
</gene>
<dbReference type="PANTHER" id="PTHR21666">
    <property type="entry name" value="PEPTIDASE-RELATED"/>
    <property type="match status" value="1"/>
</dbReference>
<dbReference type="InterPro" id="IPR011055">
    <property type="entry name" value="Dup_hybrid_motif"/>
</dbReference>
<dbReference type="SUPFAM" id="SSF51261">
    <property type="entry name" value="Duplicated hybrid motif"/>
    <property type="match status" value="1"/>
</dbReference>
<dbReference type="PROSITE" id="PS51257">
    <property type="entry name" value="PROKAR_LIPOPROTEIN"/>
    <property type="match status" value="1"/>
</dbReference>
<dbReference type="Proteomes" id="UP001597393">
    <property type="component" value="Unassembled WGS sequence"/>
</dbReference>
<evidence type="ECO:0000313" key="2">
    <source>
        <dbReference type="EMBL" id="MFD2599453.1"/>
    </source>
</evidence>
<accession>A0ABW5NNA2</accession>
<keyword evidence="3" id="KW-1185">Reference proteome</keyword>
<comment type="caution">
    <text evidence="2">The sequence shown here is derived from an EMBL/GenBank/DDBJ whole genome shotgun (WGS) entry which is preliminary data.</text>
</comment>